<reference evidence="11" key="1">
    <citation type="submission" date="2025-08" db="UniProtKB">
        <authorList>
            <consortium name="RefSeq"/>
        </authorList>
    </citation>
    <scope>IDENTIFICATION</scope>
</reference>
<evidence type="ECO:0000256" key="1">
    <source>
        <dbReference type="ARBA" id="ARBA00004141"/>
    </source>
</evidence>
<feature type="signal peptide" evidence="9">
    <location>
        <begin position="1"/>
        <end position="21"/>
    </location>
</feature>
<feature type="transmembrane region" description="Helical" evidence="8">
    <location>
        <begin position="129"/>
        <end position="149"/>
    </location>
</feature>
<feature type="transmembrane region" description="Helical" evidence="8">
    <location>
        <begin position="54"/>
        <end position="76"/>
    </location>
</feature>
<keyword evidence="6 8" id="KW-0472">Membrane</keyword>
<feature type="chain" id="PRO_5045507149" description="Adenosine 3'-phospho 5'-phosphosulfate transporter 1" evidence="9">
    <location>
        <begin position="22"/>
        <end position="452"/>
    </location>
</feature>
<dbReference type="RefSeq" id="XP_014672364.1">
    <property type="nucleotide sequence ID" value="XM_014816878.1"/>
</dbReference>
<dbReference type="Pfam" id="PF08449">
    <property type="entry name" value="UAA"/>
    <property type="match status" value="1"/>
</dbReference>
<dbReference type="PANTHER" id="PTHR10778">
    <property type="entry name" value="SOLUTE CARRIER FAMILY 35 MEMBER B"/>
    <property type="match status" value="1"/>
</dbReference>
<evidence type="ECO:0000256" key="6">
    <source>
        <dbReference type="ARBA" id="ARBA00023136"/>
    </source>
</evidence>
<keyword evidence="4 8" id="KW-0812">Transmembrane</keyword>
<accession>A0ABM1EJJ3</accession>
<evidence type="ECO:0000256" key="5">
    <source>
        <dbReference type="ARBA" id="ARBA00022989"/>
    </source>
</evidence>
<feature type="transmembrane region" description="Helical" evidence="8">
    <location>
        <begin position="254"/>
        <end position="272"/>
    </location>
</feature>
<evidence type="ECO:0000256" key="9">
    <source>
        <dbReference type="SAM" id="SignalP"/>
    </source>
</evidence>
<evidence type="ECO:0000256" key="7">
    <source>
        <dbReference type="ARBA" id="ARBA00039668"/>
    </source>
</evidence>
<evidence type="ECO:0000313" key="11">
    <source>
        <dbReference type="RefSeq" id="XP_014672364.1"/>
    </source>
</evidence>
<keyword evidence="10" id="KW-1185">Reference proteome</keyword>
<dbReference type="InterPro" id="IPR013657">
    <property type="entry name" value="SCL35B1-4/HUT1"/>
</dbReference>
<gene>
    <name evidence="11" type="primary">LOC106812880</name>
</gene>
<feature type="transmembrane region" description="Helical" evidence="8">
    <location>
        <begin position="412"/>
        <end position="430"/>
    </location>
</feature>
<proteinExistence type="inferred from homology"/>
<feature type="transmembrane region" description="Helical" evidence="8">
    <location>
        <begin position="284"/>
        <end position="302"/>
    </location>
</feature>
<evidence type="ECO:0000256" key="2">
    <source>
        <dbReference type="ARBA" id="ARBA00010694"/>
    </source>
</evidence>
<protein>
    <recommendedName>
        <fullName evidence="7">Adenosine 3'-phospho 5'-phosphosulfate transporter 1</fullName>
    </recommendedName>
</protein>
<name>A0ABM1EJJ3_PRICU</name>
<dbReference type="Proteomes" id="UP000695022">
    <property type="component" value="Unplaced"/>
</dbReference>
<evidence type="ECO:0000256" key="8">
    <source>
        <dbReference type="SAM" id="Phobius"/>
    </source>
</evidence>
<evidence type="ECO:0000256" key="3">
    <source>
        <dbReference type="ARBA" id="ARBA00022448"/>
    </source>
</evidence>
<keyword evidence="9" id="KW-0732">Signal</keyword>
<feature type="transmembrane region" description="Helical" evidence="8">
    <location>
        <begin position="169"/>
        <end position="190"/>
    </location>
</feature>
<dbReference type="PANTHER" id="PTHR10778:SF13">
    <property type="entry name" value="ADENOSINE 3'-PHOSPHO 5'-PHOSPHOSULFATE TRANSPORTER 1"/>
    <property type="match status" value="1"/>
</dbReference>
<feature type="transmembrane region" description="Helical" evidence="8">
    <location>
        <begin position="383"/>
        <end position="406"/>
    </location>
</feature>
<organism evidence="10 11">
    <name type="scientific">Priapulus caudatus</name>
    <name type="common">Priapulid worm</name>
    <dbReference type="NCBI Taxonomy" id="37621"/>
    <lineage>
        <taxon>Eukaryota</taxon>
        <taxon>Metazoa</taxon>
        <taxon>Ecdysozoa</taxon>
        <taxon>Scalidophora</taxon>
        <taxon>Priapulida</taxon>
        <taxon>Priapulimorpha</taxon>
        <taxon>Priapulimorphida</taxon>
        <taxon>Priapulidae</taxon>
        <taxon>Priapulus</taxon>
    </lineage>
</organism>
<evidence type="ECO:0000313" key="10">
    <source>
        <dbReference type="Proteomes" id="UP000695022"/>
    </source>
</evidence>
<feature type="transmembrane region" description="Helical" evidence="8">
    <location>
        <begin position="323"/>
        <end position="341"/>
    </location>
</feature>
<comment type="similarity">
    <text evidence="2">Belongs to the nucleotide-sugar transporter family. SLC35B subfamily.</text>
</comment>
<sequence length="452" mass="50629">MRMMTLLLLVVVLSALPAAQSVGPIGTSAGDQGVERIAGFKSIISSDKQWQDFWMYRLLVNLLGYATIILPGYLILRYLKRSNYIERAGDGCFARVLKLFVDGASTEKDDIEEQSTQLPKPERSEKAQALVLLFCFLGLQCSYLTWGVLQEKIMTKEYGGFKSETFRDSQFLVFVNRILAFVLAGAYILLTKQPRHTAPLYRYSYCSFSNIMSSWCQYEALKYVSFPTQVLAKASKIIPVMLMGKLVSKKSYHYFEYVTAVMISVGISLFLLSGHGEQSHRNTVTTSSGFLILVGYMLFDSFTSNWQGALFSAHKMSSVQMMCGVNLFSCLLTFVSLWQQGGFMQSLLFATRHFAFVFDICLLSVCSAAGQLFIYYTISQFGAVTFVIIMTTRQALAILLSCVIYGHMVTALGAIGIVVVFIAIFLRIYCNHKVRQRKIIESRKAVPAASEA</sequence>
<evidence type="ECO:0000256" key="4">
    <source>
        <dbReference type="ARBA" id="ARBA00022692"/>
    </source>
</evidence>
<dbReference type="GeneID" id="106812880"/>
<comment type="subcellular location">
    <subcellularLocation>
        <location evidence="1">Membrane</location>
        <topology evidence="1">Multi-pass membrane protein</topology>
    </subcellularLocation>
</comment>
<keyword evidence="3" id="KW-0813">Transport</keyword>
<feature type="transmembrane region" description="Helical" evidence="8">
    <location>
        <begin position="353"/>
        <end position="376"/>
    </location>
</feature>
<keyword evidence="5 8" id="KW-1133">Transmembrane helix</keyword>